<feature type="transmembrane region" description="Helical" evidence="1">
    <location>
        <begin position="280"/>
        <end position="301"/>
    </location>
</feature>
<gene>
    <name evidence="2" type="ORF">F0L74_24450</name>
</gene>
<keyword evidence="3" id="KW-1185">Reference proteome</keyword>
<reference evidence="2 3" key="2">
    <citation type="submission" date="2019-09" db="EMBL/GenBank/DDBJ databases">
        <authorList>
            <person name="Jin C."/>
        </authorList>
    </citation>
    <scope>NUCLEOTIDE SEQUENCE [LARGE SCALE GENOMIC DNA]</scope>
    <source>
        <strain evidence="2 3">BN140078</strain>
    </source>
</reference>
<sequence length="349" mass="39068">MTRLKLIRYALALMMIGLMVGVSQWLEQPEVLFPEMAALALGLWVADKRIWLVSRPMLVILMTVCAVFGVLLVRYSPFPMLINVAISFVFTSLSLIITRTTLVPVTSAAMLPLLFGTDSLVYPLSVFIMCIIVVAGQWLLEKSALRQVIISGKKATHKGHNPKHWTKLLLYVLLIAALPLYIGKPLFIVPPLIVMFIEFSSSAAGFRNRPFQVYLLVVIAATVGAIFQYYLHIVLGVSEAYTALLLSVCVFILFEIVGKLFVPASAIALVPMIIPESEVLAYPFQIAVGAAVFLFAAMFFFQKCYRWKRAHLVICFVPGFVRAKMDRPKRKERQAALLPQVSQNNIYRP</sequence>
<dbReference type="EMBL" id="VUOC01000004">
    <property type="protein sequence ID" value="KAA2239358.1"/>
    <property type="molecule type" value="Genomic_DNA"/>
</dbReference>
<keyword evidence="1" id="KW-0472">Membrane</keyword>
<feature type="transmembrane region" description="Helical" evidence="1">
    <location>
        <begin position="80"/>
        <end position="100"/>
    </location>
</feature>
<feature type="transmembrane region" description="Helical" evidence="1">
    <location>
        <begin position="120"/>
        <end position="140"/>
    </location>
</feature>
<protein>
    <submittedName>
        <fullName evidence="2">HPP family protein</fullName>
    </submittedName>
</protein>
<evidence type="ECO:0000256" key="1">
    <source>
        <dbReference type="SAM" id="Phobius"/>
    </source>
</evidence>
<feature type="transmembrane region" description="Helical" evidence="1">
    <location>
        <begin position="213"/>
        <end position="231"/>
    </location>
</feature>
<keyword evidence="1" id="KW-1133">Transmembrane helix</keyword>
<feature type="transmembrane region" description="Helical" evidence="1">
    <location>
        <begin position="50"/>
        <end position="73"/>
    </location>
</feature>
<dbReference type="RefSeq" id="WP_149840537.1">
    <property type="nucleotide sequence ID" value="NZ_VUOC01000004.1"/>
</dbReference>
<feature type="transmembrane region" description="Helical" evidence="1">
    <location>
        <begin position="7"/>
        <end position="26"/>
    </location>
</feature>
<comment type="caution">
    <text evidence="2">The sequence shown here is derived from an EMBL/GenBank/DDBJ whole genome shotgun (WGS) entry which is preliminary data.</text>
</comment>
<keyword evidence="1" id="KW-0812">Transmembrane</keyword>
<organism evidence="2 3">
    <name type="scientific">Chitinophaga agrisoli</name>
    <dbReference type="NCBI Taxonomy" id="2607653"/>
    <lineage>
        <taxon>Bacteria</taxon>
        <taxon>Pseudomonadati</taxon>
        <taxon>Bacteroidota</taxon>
        <taxon>Chitinophagia</taxon>
        <taxon>Chitinophagales</taxon>
        <taxon>Chitinophagaceae</taxon>
        <taxon>Chitinophaga</taxon>
    </lineage>
</organism>
<dbReference type="Proteomes" id="UP000324611">
    <property type="component" value="Unassembled WGS sequence"/>
</dbReference>
<name>A0A5B2VKX8_9BACT</name>
<accession>A0A5B2VKX8</accession>
<feature type="transmembrane region" description="Helical" evidence="1">
    <location>
        <begin position="168"/>
        <end position="193"/>
    </location>
</feature>
<feature type="transmembrane region" description="Helical" evidence="1">
    <location>
        <begin position="243"/>
        <end position="274"/>
    </location>
</feature>
<evidence type="ECO:0000313" key="3">
    <source>
        <dbReference type="Proteomes" id="UP000324611"/>
    </source>
</evidence>
<reference evidence="2 3" key="1">
    <citation type="submission" date="2019-09" db="EMBL/GenBank/DDBJ databases">
        <title>Chitinophaga ginsengihumi sp. nov., isolated from soil of ginseng rhizosphere.</title>
        <authorList>
            <person name="Lee J."/>
        </authorList>
    </citation>
    <scope>NUCLEOTIDE SEQUENCE [LARGE SCALE GENOMIC DNA]</scope>
    <source>
        <strain evidence="2 3">BN140078</strain>
    </source>
</reference>
<dbReference type="AlphaFoldDB" id="A0A5B2VKX8"/>
<proteinExistence type="predicted"/>
<evidence type="ECO:0000313" key="2">
    <source>
        <dbReference type="EMBL" id="KAA2239358.1"/>
    </source>
</evidence>